<dbReference type="GeneID" id="36519515"/>
<keyword evidence="2" id="KW-0472">Membrane</keyword>
<feature type="transmembrane region" description="Helical" evidence="2">
    <location>
        <begin position="555"/>
        <end position="580"/>
    </location>
</feature>
<feature type="compositionally biased region" description="Polar residues" evidence="1">
    <location>
        <begin position="14"/>
        <end position="23"/>
    </location>
</feature>
<dbReference type="InterPro" id="IPR046623">
    <property type="entry name" value="DUF6536"/>
</dbReference>
<evidence type="ECO:0000259" key="3">
    <source>
        <dbReference type="Pfam" id="PF20163"/>
    </source>
</evidence>
<dbReference type="STRING" id="41067.A0A2I2FDE1"/>
<accession>A0A2I2FDE1</accession>
<protein>
    <recommendedName>
        <fullName evidence="3">DUF6536 domain-containing protein</fullName>
    </recommendedName>
</protein>
<feature type="domain" description="DUF6536" evidence="3">
    <location>
        <begin position="80"/>
        <end position="225"/>
    </location>
</feature>
<feature type="transmembrane region" description="Helical" evidence="2">
    <location>
        <begin position="132"/>
        <end position="152"/>
    </location>
</feature>
<feature type="transmembrane region" description="Helical" evidence="2">
    <location>
        <begin position="452"/>
        <end position="475"/>
    </location>
</feature>
<evidence type="ECO:0000256" key="2">
    <source>
        <dbReference type="SAM" id="Phobius"/>
    </source>
</evidence>
<name>A0A2I2FDE1_ASPCN</name>
<sequence length="810" mass="89539">MWGSRHDHVRHPGLTSSFDNINENTDHENTDHENNPSSDRNSDGDTIQMMDSPTRRSSFPSSWQKSTTIFKMPRLGIDLAASILAGTLLVNLLLATIALLSYARFHSKGSGGATVYVGSCGAVEGWNSALHLLGNALASLAVAACVYALQWVTAPSRAEIDRAHVRRCWRVIGSLGWRNLGRLSRRRWLLVLGVVSAAVPFHMMVNSAVYSSKTLKQFDAFVASAHAEVNEQLVDSMGPDRCLGRLLGWNKAGFNAALKNGQFERLDAETCRRQFENPLSDCKFCGAGQGTMVLLSSELKNSSLFYASGESLPDTGSWMADLVPLQIPEWNVTVPIRNGTFTMNPHLLNGIPMDVDVEMRKDLATMYDFLLNNYTESVVPYTGLERFQKFLREAHWNNATWAQRAVIQQQGLVCTPEKAFDTLTTPYLLNSPQYKVDGCLNQKITEDCELTILPAGLLLVLAFSVIQVACVFLIARHDKPGALLTVGDAIASFMANPDPSTTGQCMMSKSTVGRAWEAPWLPWLFRQRAPPRRDPTVSYPEALPQGQRWFQAASLYQWGVAVLLALAYLGLLGFVLIGYLPRHASFWELSGKKALASNTPHLALSLLYFFYDDLFTCMAIVDEYSQYALQRMPLRVSHPRGIQRSTYYLSLPYKYAVPLLLMTTVLHWTLSKTFFFTQFIIYDKFGDVRVDSPISTFVFAGRPAILTLVLSLVTVCLALGLGARRLPISIPLASNCSAAISAACHPPRGDPDAALRPVMWGEFDEPASDLDVENDPVAADDRDWDGKAGYARCGFSSAEVATPSGIRLYA</sequence>
<gene>
    <name evidence="4" type="ORF">BDW47DRAFT_104565</name>
</gene>
<keyword evidence="5" id="KW-1185">Reference proteome</keyword>
<evidence type="ECO:0000256" key="1">
    <source>
        <dbReference type="SAM" id="MobiDB-lite"/>
    </source>
</evidence>
<feature type="compositionally biased region" description="Polar residues" evidence="1">
    <location>
        <begin position="49"/>
        <end position="61"/>
    </location>
</feature>
<dbReference type="Pfam" id="PF20163">
    <property type="entry name" value="DUF6536"/>
    <property type="match status" value="1"/>
</dbReference>
<dbReference type="Proteomes" id="UP000234585">
    <property type="component" value="Unassembled WGS sequence"/>
</dbReference>
<reference evidence="4 5" key="1">
    <citation type="submission" date="2017-12" db="EMBL/GenBank/DDBJ databases">
        <authorList>
            <consortium name="DOE Joint Genome Institute"/>
            <person name="Haridas S."/>
            <person name="Kjaerbolling I."/>
            <person name="Vesth T.C."/>
            <person name="Frisvad J.C."/>
            <person name="Nybo J.L."/>
            <person name="Theobald S."/>
            <person name="Kuo A."/>
            <person name="Bowyer P."/>
            <person name="Matsuda Y."/>
            <person name="Mondo S."/>
            <person name="Lyhne E.K."/>
            <person name="Kogle M.E."/>
            <person name="Clum A."/>
            <person name="Lipzen A."/>
            <person name="Salamov A."/>
            <person name="Ngan C.Y."/>
            <person name="Daum C."/>
            <person name="Chiniquy J."/>
            <person name="Barry K."/>
            <person name="LaButti K."/>
            <person name="Simmons B.A."/>
            <person name="Magnuson J.K."/>
            <person name="Mortensen U.H."/>
            <person name="Larsen T.O."/>
            <person name="Grigoriev I.V."/>
            <person name="Baker S.E."/>
            <person name="Andersen M.R."/>
            <person name="Nordberg H.P."/>
            <person name="Cantor M.N."/>
            <person name="Hua S.X."/>
        </authorList>
    </citation>
    <scope>NUCLEOTIDE SEQUENCE [LARGE SCALE GENOMIC DNA]</scope>
    <source>
        <strain evidence="4 5">CBS 102.13</strain>
    </source>
</reference>
<feature type="transmembrane region" description="Helical" evidence="2">
    <location>
        <begin position="701"/>
        <end position="721"/>
    </location>
</feature>
<keyword evidence="2" id="KW-1133">Transmembrane helix</keyword>
<dbReference type="RefSeq" id="XP_024672626.1">
    <property type="nucleotide sequence ID" value="XM_024812355.1"/>
</dbReference>
<organism evidence="4 5">
    <name type="scientific">Aspergillus candidus</name>
    <dbReference type="NCBI Taxonomy" id="41067"/>
    <lineage>
        <taxon>Eukaryota</taxon>
        <taxon>Fungi</taxon>
        <taxon>Dikarya</taxon>
        <taxon>Ascomycota</taxon>
        <taxon>Pezizomycotina</taxon>
        <taxon>Eurotiomycetes</taxon>
        <taxon>Eurotiomycetidae</taxon>
        <taxon>Eurotiales</taxon>
        <taxon>Aspergillaceae</taxon>
        <taxon>Aspergillus</taxon>
        <taxon>Aspergillus subgen. Circumdati</taxon>
    </lineage>
</organism>
<evidence type="ECO:0000313" key="4">
    <source>
        <dbReference type="EMBL" id="PLB38614.1"/>
    </source>
</evidence>
<feature type="region of interest" description="Disordered" evidence="1">
    <location>
        <begin position="1"/>
        <end position="61"/>
    </location>
</feature>
<feature type="transmembrane region" description="Helical" evidence="2">
    <location>
        <begin position="79"/>
        <end position="103"/>
    </location>
</feature>
<dbReference type="OrthoDB" id="5429634at2759"/>
<dbReference type="PANTHER" id="PTHR35395:SF1">
    <property type="entry name" value="DUF6536 DOMAIN-CONTAINING PROTEIN"/>
    <property type="match status" value="1"/>
</dbReference>
<dbReference type="EMBL" id="KZ559134">
    <property type="protein sequence ID" value="PLB38614.1"/>
    <property type="molecule type" value="Genomic_DNA"/>
</dbReference>
<dbReference type="AlphaFoldDB" id="A0A2I2FDE1"/>
<evidence type="ECO:0000313" key="5">
    <source>
        <dbReference type="Proteomes" id="UP000234585"/>
    </source>
</evidence>
<feature type="transmembrane region" description="Helical" evidence="2">
    <location>
        <begin position="188"/>
        <end position="205"/>
    </location>
</feature>
<feature type="compositionally biased region" description="Basic and acidic residues" evidence="1">
    <location>
        <begin position="24"/>
        <end position="34"/>
    </location>
</feature>
<proteinExistence type="predicted"/>
<keyword evidence="2" id="KW-0812">Transmembrane</keyword>
<feature type="transmembrane region" description="Helical" evidence="2">
    <location>
        <begin position="600"/>
        <end position="621"/>
    </location>
</feature>
<dbReference type="PANTHER" id="PTHR35395">
    <property type="entry name" value="DUF6536 DOMAIN-CONTAINING PROTEIN"/>
    <property type="match status" value="1"/>
</dbReference>